<reference evidence="8 9" key="1">
    <citation type="submission" date="2024-01" db="EMBL/GenBank/DDBJ databases">
        <title>The genome of the rayed Mediterranean limpet Patella caerulea (Linnaeus, 1758).</title>
        <authorList>
            <person name="Anh-Thu Weber A."/>
            <person name="Halstead-Nussloch G."/>
        </authorList>
    </citation>
    <scope>NUCLEOTIDE SEQUENCE [LARGE SCALE GENOMIC DNA]</scope>
    <source>
        <strain evidence="8">AATW-2023a</strain>
        <tissue evidence="8">Whole specimen</tissue>
    </source>
</reference>
<dbReference type="GO" id="GO:0005879">
    <property type="term" value="C:axonemal microtubule"/>
    <property type="evidence" value="ECO:0007669"/>
    <property type="project" value="InterPro"/>
</dbReference>
<evidence type="ECO:0000313" key="8">
    <source>
        <dbReference type="EMBL" id="KAK6176691.1"/>
    </source>
</evidence>
<keyword evidence="9" id="KW-1185">Reference proteome</keyword>
<feature type="region of interest" description="Disordered" evidence="7">
    <location>
        <begin position="1"/>
        <end position="26"/>
    </location>
</feature>
<organism evidence="8 9">
    <name type="scientific">Patella caerulea</name>
    <name type="common">Rayed Mediterranean limpet</name>
    <dbReference type="NCBI Taxonomy" id="87958"/>
    <lineage>
        <taxon>Eukaryota</taxon>
        <taxon>Metazoa</taxon>
        <taxon>Spiralia</taxon>
        <taxon>Lophotrochozoa</taxon>
        <taxon>Mollusca</taxon>
        <taxon>Gastropoda</taxon>
        <taxon>Patellogastropoda</taxon>
        <taxon>Patelloidea</taxon>
        <taxon>Patellidae</taxon>
        <taxon>Patella</taxon>
    </lineage>
</organism>
<keyword evidence="5" id="KW-0966">Cell projection</keyword>
<dbReference type="InterPro" id="IPR026507">
    <property type="entry name" value="PIRC1/2"/>
</dbReference>
<dbReference type="GO" id="GO:0035082">
    <property type="term" value="P:axoneme assembly"/>
    <property type="evidence" value="ECO:0007669"/>
    <property type="project" value="InterPro"/>
</dbReference>
<evidence type="ECO:0000256" key="7">
    <source>
        <dbReference type="SAM" id="MobiDB-lite"/>
    </source>
</evidence>
<comment type="caution">
    <text evidence="8">The sequence shown here is derived from an EMBL/GenBank/DDBJ whole genome shotgun (WGS) entry which is preliminary data.</text>
</comment>
<dbReference type="PANTHER" id="PTHR20899:SF1">
    <property type="entry name" value="PIERCER OF MICROTUBULE WALL 1 PROTEIN"/>
    <property type="match status" value="1"/>
</dbReference>
<dbReference type="Proteomes" id="UP001347796">
    <property type="component" value="Unassembled WGS sequence"/>
</dbReference>
<dbReference type="Pfam" id="PF14892">
    <property type="entry name" value="PIRC1_2"/>
    <property type="match status" value="1"/>
</dbReference>
<feature type="compositionally biased region" description="Polar residues" evidence="7">
    <location>
        <begin position="1"/>
        <end position="12"/>
    </location>
</feature>
<dbReference type="AlphaFoldDB" id="A0AAN8JJ36"/>
<keyword evidence="4" id="KW-0206">Cytoskeleton</keyword>
<protein>
    <submittedName>
        <fullName evidence="8">Uncharacterized protein</fullName>
    </submittedName>
</protein>
<evidence type="ECO:0000256" key="5">
    <source>
        <dbReference type="ARBA" id="ARBA00023273"/>
    </source>
</evidence>
<evidence type="ECO:0000256" key="6">
    <source>
        <dbReference type="ARBA" id="ARBA00038014"/>
    </source>
</evidence>
<sequence>MSDTAVQQQQNGEFGPGGVPKGAQTHEFYRIKEVPSRFDNPEWFQGYGGKKQHPMYRTTSATYGSRAPSVHTMPTTFHAKSQQFSETLGKCGMYRNHSLNTGMDQSNV</sequence>
<name>A0AAN8JJ36_PATCE</name>
<accession>A0AAN8JJ36</accession>
<gene>
    <name evidence="8" type="ORF">SNE40_014942</name>
</gene>
<evidence type="ECO:0000256" key="2">
    <source>
        <dbReference type="ARBA" id="ARBA00004245"/>
    </source>
</evidence>
<comment type="subcellular location">
    <subcellularLocation>
        <location evidence="1">Cell projection</location>
        <location evidence="1">Cilium</location>
    </subcellularLocation>
    <subcellularLocation>
        <location evidence="2">Cytoplasm</location>
        <location evidence="2">Cytoskeleton</location>
    </subcellularLocation>
</comment>
<dbReference type="EMBL" id="JAZGQO010000010">
    <property type="protein sequence ID" value="KAK6176691.1"/>
    <property type="molecule type" value="Genomic_DNA"/>
</dbReference>
<comment type="similarity">
    <text evidence="6">Belongs to the PIERCE1 family.</text>
</comment>
<proteinExistence type="inferred from homology"/>
<evidence type="ECO:0000256" key="4">
    <source>
        <dbReference type="ARBA" id="ARBA00023212"/>
    </source>
</evidence>
<evidence type="ECO:0000313" key="9">
    <source>
        <dbReference type="Proteomes" id="UP001347796"/>
    </source>
</evidence>
<dbReference type="PANTHER" id="PTHR20899">
    <property type="entry name" value="PIERCE HOMOLOG"/>
    <property type="match status" value="1"/>
</dbReference>
<evidence type="ECO:0000256" key="1">
    <source>
        <dbReference type="ARBA" id="ARBA00004138"/>
    </source>
</evidence>
<evidence type="ECO:0000256" key="3">
    <source>
        <dbReference type="ARBA" id="ARBA00022490"/>
    </source>
</evidence>
<keyword evidence="3" id="KW-0963">Cytoplasm</keyword>